<sequence>MRFIAVFVLAILALAAICNGGKDDKKKIARKNKNLAPSGTNFLDGSRQAMHKVLASNATHAQKGQQLAQNLQRMQTDYNKKYEKLPQFSGTPSTPLGMPPNYYAPQQTSNPTPHLPQSQSTGRTGATNQPSQFQVQQPSASSHYGGAIPFPDTLFPHSINQSAQLNPSTNFGQSQNDTQFWGNSQNNEGTLESVIKSSSSEAFSKHPFNQSAPLNPSTNFGQSQTETHSLDWSGENSQNDDLYSLVNTRKRSSSKSTAEKGKSVTMCTVLAIWEGRSNSLGFYNICSLQGNWSGLTGHIWSCRLSLQICFFDACHPGS</sequence>
<feature type="compositionally biased region" description="Polar residues" evidence="1">
    <location>
        <begin position="158"/>
        <end position="227"/>
    </location>
</feature>
<protein>
    <submittedName>
        <fullName evidence="4">Uncharacterized protein</fullName>
    </submittedName>
</protein>
<evidence type="ECO:0000256" key="2">
    <source>
        <dbReference type="SAM" id="SignalP"/>
    </source>
</evidence>
<feature type="signal peptide" evidence="2">
    <location>
        <begin position="1"/>
        <end position="20"/>
    </location>
</feature>
<name>A0A914I2E2_GLORO</name>
<keyword evidence="3" id="KW-1185">Reference proteome</keyword>
<dbReference type="Proteomes" id="UP000887572">
    <property type="component" value="Unplaced"/>
</dbReference>
<proteinExistence type="predicted"/>
<keyword evidence="2" id="KW-0732">Signal</keyword>
<evidence type="ECO:0000313" key="3">
    <source>
        <dbReference type="Proteomes" id="UP000887572"/>
    </source>
</evidence>
<reference evidence="4" key="1">
    <citation type="submission" date="2022-11" db="UniProtKB">
        <authorList>
            <consortium name="WormBaseParasite"/>
        </authorList>
    </citation>
    <scope>IDENTIFICATION</scope>
</reference>
<organism evidence="3 4">
    <name type="scientific">Globodera rostochiensis</name>
    <name type="common">Golden nematode worm</name>
    <name type="synonym">Heterodera rostochiensis</name>
    <dbReference type="NCBI Taxonomy" id="31243"/>
    <lineage>
        <taxon>Eukaryota</taxon>
        <taxon>Metazoa</taxon>
        <taxon>Ecdysozoa</taxon>
        <taxon>Nematoda</taxon>
        <taxon>Chromadorea</taxon>
        <taxon>Rhabditida</taxon>
        <taxon>Tylenchina</taxon>
        <taxon>Tylenchomorpha</taxon>
        <taxon>Tylenchoidea</taxon>
        <taxon>Heteroderidae</taxon>
        <taxon>Heteroderinae</taxon>
        <taxon>Globodera</taxon>
    </lineage>
</organism>
<feature type="compositionally biased region" description="Polar residues" evidence="1">
    <location>
        <begin position="104"/>
        <end position="142"/>
    </location>
</feature>
<feature type="chain" id="PRO_5036903684" evidence="2">
    <location>
        <begin position="21"/>
        <end position="318"/>
    </location>
</feature>
<accession>A0A914I2E2</accession>
<evidence type="ECO:0000313" key="4">
    <source>
        <dbReference type="WBParaSite" id="Gr19_v10_g6873.t1"/>
    </source>
</evidence>
<evidence type="ECO:0000256" key="1">
    <source>
        <dbReference type="SAM" id="MobiDB-lite"/>
    </source>
</evidence>
<dbReference type="AlphaFoldDB" id="A0A914I2E2"/>
<dbReference type="WBParaSite" id="Gr19_v10_g6873.t1">
    <property type="protein sequence ID" value="Gr19_v10_g6873.t1"/>
    <property type="gene ID" value="Gr19_v10_g6873"/>
</dbReference>
<feature type="region of interest" description="Disordered" evidence="1">
    <location>
        <begin position="84"/>
        <end position="236"/>
    </location>
</feature>